<evidence type="ECO:0000313" key="2">
    <source>
        <dbReference type="EMBL" id="EKX52110.1"/>
    </source>
</evidence>
<dbReference type="EMBL" id="JH992973">
    <property type="protein sequence ID" value="EKX52110.1"/>
    <property type="molecule type" value="Genomic_DNA"/>
</dbReference>
<dbReference type="KEGG" id="gtt:GUITHDRAFT_150688"/>
<reference evidence="3" key="3">
    <citation type="submission" date="2016-03" db="UniProtKB">
        <authorList>
            <consortium name="EnsemblProtists"/>
        </authorList>
    </citation>
    <scope>IDENTIFICATION</scope>
</reference>
<dbReference type="PaxDb" id="55529-EKX52110"/>
<keyword evidence="4" id="KW-1185">Reference proteome</keyword>
<organism evidence="2">
    <name type="scientific">Guillardia theta (strain CCMP2712)</name>
    <name type="common">Cryptophyte</name>
    <dbReference type="NCBI Taxonomy" id="905079"/>
    <lineage>
        <taxon>Eukaryota</taxon>
        <taxon>Cryptophyceae</taxon>
        <taxon>Pyrenomonadales</taxon>
        <taxon>Geminigeraceae</taxon>
        <taxon>Guillardia</taxon>
    </lineage>
</organism>
<evidence type="ECO:0000313" key="4">
    <source>
        <dbReference type="Proteomes" id="UP000011087"/>
    </source>
</evidence>
<protein>
    <recommendedName>
        <fullName evidence="5">Zinc-ribbon domain-containing protein</fullName>
    </recommendedName>
</protein>
<gene>
    <name evidence="2" type="ORF">GUITHDRAFT_150688</name>
</gene>
<proteinExistence type="predicted"/>
<evidence type="ECO:0008006" key="5">
    <source>
        <dbReference type="Google" id="ProtNLM"/>
    </source>
</evidence>
<dbReference type="HOGENOM" id="CLU_2578943_0_0_1"/>
<dbReference type="RefSeq" id="XP_005839090.1">
    <property type="nucleotide sequence ID" value="XM_005839033.1"/>
</dbReference>
<sequence length="81" mass="8361">MPCPRCGAAITGRFCGSCGMDFEQPNKPPQPSAPDLPPPPYQAYGQPVHGSAVPVATPVVPLNANPADTSYARVSSHLTSS</sequence>
<evidence type="ECO:0000256" key="1">
    <source>
        <dbReference type="SAM" id="MobiDB-lite"/>
    </source>
</evidence>
<accession>L1JV73</accession>
<feature type="compositionally biased region" description="Pro residues" evidence="1">
    <location>
        <begin position="26"/>
        <end position="41"/>
    </location>
</feature>
<name>L1JV73_GUITC</name>
<reference evidence="4" key="2">
    <citation type="submission" date="2012-11" db="EMBL/GenBank/DDBJ databases">
        <authorList>
            <person name="Kuo A."/>
            <person name="Curtis B.A."/>
            <person name="Tanifuji G."/>
            <person name="Burki F."/>
            <person name="Gruber A."/>
            <person name="Irimia M."/>
            <person name="Maruyama S."/>
            <person name="Arias M.C."/>
            <person name="Ball S.G."/>
            <person name="Gile G.H."/>
            <person name="Hirakawa Y."/>
            <person name="Hopkins J.F."/>
            <person name="Rensing S.A."/>
            <person name="Schmutz J."/>
            <person name="Symeonidi A."/>
            <person name="Elias M."/>
            <person name="Eveleigh R.J."/>
            <person name="Herman E.K."/>
            <person name="Klute M.J."/>
            <person name="Nakayama T."/>
            <person name="Obornik M."/>
            <person name="Reyes-Prieto A."/>
            <person name="Armbrust E.V."/>
            <person name="Aves S.J."/>
            <person name="Beiko R.G."/>
            <person name="Coutinho P."/>
            <person name="Dacks J.B."/>
            <person name="Durnford D.G."/>
            <person name="Fast N.M."/>
            <person name="Green B.R."/>
            <person name="Grisdale C."/>
            <person name="Hempe F."/>
            <person name="Henrissat B."/>
            <person name="Hoppner M.P."/>
            <person name="Ishida K.-I."/>
            <person name="Kim E."/>
            <person name="Koreny L."/>
            <person name="Kroth P.G."/>
            <person name="Liu Y."/>
            <person name="Malik S.-B."/>
            <person name="Maier U.G."/>
            <person name="McRose D."/>
            <person name="Mock T."/>
            <person name="Neilson J.A."/>
            <person name="Onodera N.T."/>
            <person name="Poole A.M."/>
            <person name="Pritham E.J."/>
            <person name="Richards T.A."/>
            <person name="Rocap G."/>
            <person name="Roy S.W."/>
            <person name="Sarai C."/>
            <person name="Schaack S."/>
            <person name="Shirato S."/>
            <person name="Slamovits C.H."/>
            <person name="Spencer D.F."/>
            <person name="Suzuki S."/>
            <person name="Worden A.Z."/>
            <person name="Zauner S."/>
            <person name="Barry K."/>
            <person name="Bell C."/>
            <person name="Bharti A.K."/>
            <person name="Crow J.A."/>
            <person name="Grimwood J."/>
            <person name="Kramer R."/>
            <person name="Lindquist E."/>
            <person name="Lucas S."/>
            <person name="Salamov A."/>
            <person name="McFadden G.I."/>
            <person name="Lane C.E."/>
            <person name="Keeling P.J."/>
            <person name="Gray M.W."/>
            <person name="Grigoriev I.V."/>
            <person name="Archibald J.M."/>
        </authorList>
    </citation>
    <scope>NUCLEOTIDE SEQUENCE</scope>
    <source>
        <strain evidence="4">CCMP2712</strain>
    </source>
</reference>
<dbReference type="GeneID" id="17308803"/>
<dbReference type="EnsemblProtists" id="EKX52110">
    <property type="protein sequence ID" value="EKX52110"/>
    <property type="gene ID" value="GUITHDRAFT_150688"/>
</dbReference>
<reference evidence="2 4" key="1">
    <citation type="journal article" date="2012" name="Nature">
        <title>Algal genomes reveal evolutionary mosaicism and the fate of nucleomorphs.</title>
        <authorList>
            <consortium name="DOE Joint Genome Institute"/>
            <person name="Curtis B.A."/>
            <person name="Tanifuji G."/>
            <person name="Burki F."/>
            <person name="Gruber A."/>
            <person name="Irimia M."/>
            <person name="Maruyama S."/>
            <person name="Arias M.C."/>
            <person name="Ball S.G."/>
            <person name="Gile G.H."/>
            <person name="Hirakawa Y."/>
            <person name="Hopkins J.F."/>
            <person name="Kuo A."/>
            <person name="Rensing S.A."/>
            <person name="Schmutz J."/>
            <person name="Symeonidi A."/>
            <person name="Elias M."/>
            <person name="Eveleigh R.J."/>
            <person name="Herman E.K."/>
            <person name="Klute M.J."/>
            <person name="Nakayama T."/>
            <person name="Obornik M."/>
            <person name="Reyes-Prieto A."/>
            <person name="Armbrust E.V."/>
            <person name="Aves S.J."/>
            <person name="Beiko R.G."/>
            <person name="Coutinho P."/>
            <person name="Dacks J.B."/>
            <person name="Durnford D.G."/>
            <person name="Fast N.M."/>
            <person name="Green B.R."/>
            <person name="Grisdale C.J."/>
            <person name="Hempel F."/>
            <person name="Henrissat B."/>
            <person name="Hoppner M.P."/>
            <person name="Ishida K."/>
            <person name="Kim E."/>
            <person name="Koreny L."/>
            <person name="Kroth P.G."/>
            <person name="Liu Y."/>
            <person name="Malik S.B."/>
            <person name="Maier U.G."/>
            <person name="McRose D."/>
            <person name="Mock T."/>
            <person name="Neilson J.A."/>
            <person name="Onodera N.T."/>
            <person name="Poole A.M."/>
            <person name="Pritham E.J."/>
            <person name="Richards T.A."/>
            <person name="Rocap G."/>
            <person name="Roy S.W."/>
            <person name="Sarai C."/>
            <person name="Schaack S."/>
            <person name="Shirato S."/>
            <person name="Slamovits C.H."/>
            <person name="Spencer D.F."/>
            <person name="Suzuki S."/>
            <person name="Worden A.Z."/>
            <person name="Zauner S."/>
            <person name="Barry K."/>
            <person name="Bell C."/>
            <person name="Bharti A.K."/>
            <person name="Crow J.A."/>
            <person name="Grimwood J."/>
            <person name="Kramer R."/>
            <person name="Lindquist E."/>
            <person name="Lucas S."/>
            <person name="Salamov A."/>
            <person name="McFadden G.I."/>
            <person name="Lane C.E."/>
            <person name="Keeling P.J."/>
            <person name="Gray M.W."/>
            <person name="Grigoriev I.V."/>
            <person name="Archibald J.M."/>
        </authorList>
    </citation>
    <scope>NUCLEOTIDE SEQUENCE</scope>
    <source>
        <strain evidence="2 4">CCMP2712</strain>
    </source>
</reference>
<dbReference type="AlphaFoldDB" id="L1JV73"/>
<feature type="region of interest" description="Disordered" evidence="1">
    <location>
        <begin position="24"/>
        <end position="49"/>
    </location>
</feature>
<evidence type="ECO:0000313" key="3">
    <source>
        <dbReference type="EnsemblProtists" id="EKX52110"/>
    </source>
</evidence>
<dbReference type="Proteomes" id="UP000011087">
    <property type="component" value="Unassembled WGS sequence"/>
</dbReference>